<name>A0AAV4Q0N1_CAEEX</name>
<proteinExistence type="predicted"/>
<organism evidence="1 2">
    <name type="scientific">Caerostris extrusa</name>
    <name type="common">Bark spider</name>
    <name type="synonym">Caerostris bankana</name>
    <dbReference type="NCBI Taxonomy" id="172846"/>
    <lineage>
        <taxon>Eukaryota</taxon>
        <taxon>Metazoa</taxon>
        <taxon>Ecdysozoa</taxon>
        <taxon>Arthropoda</taxon>
        <taxon>Chelicerata</taxon>
        <taxon>Arachnida</taxon>
        <taxon>Araneae</taxon>
        <taxon>Araneomorphae</taxon>
        <taxon>Entelegynae</taxon>
        <taxon>Araneoidea</taxon>
        <taxon>Araneidae</taxon>
        <taxon>Caerostris</taxon>
    </lineage>
</organism>
<keyword evidence="2" id="KW-1185">Reference proteome</keyword>
<accession>A0AAV4Q0N1</accession>
<reference evidence="1 2" key="1">
    <citation type="submission" date="2021-06" db="EMBL/GenBank/DDBJ databases">
        <title>Caerostris extrusa draft genome.</title>
        <authorList>
            <person name="Kono N."/>
            <person name="Arakawa K."/>
        </authorList>
    </citation>
    <scope>NUCLEOTIDE SEQUENCE [LARGE SCALE GENOMIC DNA]</scope>
</reference>
<dbReference type="Proteomes" id="UP001054945">
    <property type="component" value="Unassembled WGS sequence"/>
</dbReference>
<dbReference type="EMBL" id="BPLR01005456">
    <property type="protein sequence ID" value="GIY02560.1"/>
    <property type="molecule type" value="Genomic_DNA"/>
</dbReference>
<protein>
    <submittedName>
        <fullName evidence="1">Uncharacterized protein</fullName>
    </submittedName>
</protein>
<evidence type="ECO:0000313" key="1">
    <source>
        <dbReference type="EMBL" id="GIY02560.1"/>
    </source>
</evidence>
<sequence>MTSWLNSQLMAFEIEFGIINPIPSVASTDSGSTYVIMTHEFFSTNLGDGFESATETILKSFGETVLQNKSGLFQ</sequence>
<comment type="caution">
    <text evidence="1">The sequence shown here is derived from an EMBL/GenBank/DDBJ whole genome shotgun (WGS) entry which is preliminary data.</text>
</comment>
<gene>
    <name evidence="1" type="ORF">CEXT_761221</name>
</gene>
<dbReference type="AlphaFoldDB" id="A0AAV4Q0N1"/>
<evidence type="ECO:0000313" key="2">
    <source>
        <dbReference type="Proteomes" id="UP001054945"/>
    </source>
</evidence>